<feature type="compositionally biased region" description="Acidic residues" evidence="1">
    <location>
        <begin position="91"/>
        <end position="105"/>
    </location>
</feature>
<evidence type="ECO:0000313" key="3">
    <source>
        <dbReference type="EMBL" id="PSC69239.1"/>
    </source>
</evidence>
<organism evidence="3 4">
    <name type="scientific">Micractinium conductrix</name>
    <dbReference type="NCBI Taxonomy" id="554055"/>
    <lineage>
        <taxon>Eukaryota</taxon>
        <taxon>Viridiplantae</taxon>
        <taxon>Chlorophyta</taxon>
        <taxon>core chlorophytes</taxon>
        <taxon>Trebouxiophyceae</taxon>
        <taxon>Chlorellales</taxon>
        <taxon>Chlorellaceae</taxon>
        <taxon>Chlorella clade</taxon>
        <taxon>Micractinium</taxon>
    </lineage>
</organism>
<dbReference type="EMBL" id="LHPF02000028">
    <property type="protein sequence ID" value="PSC69239.1"/>
    <property type="molecule type" value="Genomic_DNA"/>
</dbReference>
<keyword evidence="4" id="KW-1185">Reference proteome</keyword>
<dbReference type="EMBL" id="LHPF02000028">
    <property type="protein sequence ID" value="PSC69240.1"/>
    <property type="molecule type" value="Genomic_DNA"/>
</dbReference>
<feature type="compositionally biased region" description="Acidic residues" evidence="1">
    <location>
        <begin position="67"/>
        <end position="77"/>
    </location>
</feature>
<dbReference type="InterPro" id="IPR049213">
    <property type="entry name" value="DUF6816"/>
</dbReference>
<feature type="compositionally biased region" description="Low complexity" evidence="1">
    <location>
        <begin position="57"/>
        <end position="66"/>
    </location>
</feature>
<feature type="domain" description="DUF6816" evidence="2">
    <location>
        <begin position="183"/>
        <end position="399"/>
    </location>
</feature>
<evidence type="ECO:0000313" key="4">
    <source>
        <dbReference type="Proteomes" id="UP000239649"/>
    </source>
</evidence>
<dbReference type="Pfam" id="PF20670">
    <property type="entry name" value="DUF6816"/>
    <property type="match status" value="1"/>
</dbReference>
<evidence type="ECO:0000259" key="2">
    <source>
        <dbReference type="Pfam" id="PF20670"/>
    </source>
</evidence>
<dbReference type="Proteomes" id="UP000239649">
    <property type="component" value="Unassembled WGS sequence"/>
</dbReference>
<proteinExistence type="predicted"/>
<accession>A0A2P6V580</accession>
<dbReference type="AlphaFoldDB" id="A0A2P6V580"/>
<reference evidence="3 4" key="1">
    <citation type="journal article" date="2018" name="Plant J.">
        <title>Genome sequences of Chlorella sorokiniana UTEX 1602 and Micractinium conductrix SAG 241.80: implications to maltose excretion by a green alga.</title>
        <authorList>
            <person name="Arriola M.B."/>
            <person name="Velmurugan N."/>
            <person name="Zhang Y."/>
            <person name="Plunkett M.H."/>
            <person name="Hondzo H."/>
            <person name="Barney B.M."/>
        </authorList>
    </citation>
    <scope>NUCLEOTIDE SEQUENCE [LARGE SCALE GENOMIC DNA]</scope>
    <source>
        <strain evidence="3 4">SAG 241.80</strain>
    </source>
</reference>
<comment type="caution">
    <text evidence="3">The sequence shown here is derived from an EMBL/GenBank/DDBJ whole genome shotgun (WGS) entry which is preliminary data.</text>
</comment>
<protein>
    <recommendedName>
        <fullName evidence="2">DUF6816 domain-containing protein</fullName>
    </recommendedName>
</protein>
<reference evidence="3" key="2">
    <citation type="submission" date="2018-02" db="EMBL/GenBank/DDBJ databases">
        <authorList>
            <person name="Cohen D.B."/>
            <person name="Kent A.D."/>
        </authorList>
    </citation>
    <scope>NUCLEOTIDE SEQUENCE</scope>
    <source>
        <strain evidence="3">SAG 241.80</strain>
    </source>
</reference>
<feature type="region of interest" description="Disordered" evidence="1">
    <location>
        <begin position="57"/>
        <end position="113"/>
    </location>
</feature>
<gene>
    <name evidence="3" type="ORF">C2E20_7188</name>
</gene>
<sequence length="423" mass="44870">MELLTAVEWRSGAAGGRRSAPCMLRLAAGIRQQALDMPRSGVKGKQQQAAAAAKAAKAAAAAAEAAADAEEEWETDREEQADKDYCGSYGEDTDEEADSSDEEDMAVAQQQRVERSITTRYGRRATVVLNRGATSSSTSQQPWSRRAALLTAAAATAGFAAPPRPAAASKLPQAVDSLWEGLGGGPSDLLFPESFLGVWDVESVLTALETPLGPEMVPNMRVVQRAAQEDLNAAQRYQVAFVRNQRGEVVPDRSFNTASLMQAYTGTPAEEFQSRIAWDLDDPNQLEMSLPGGLQVSTRVTRRSLEAPDGDRLSTSEFFQQLIASPEGGQPKVKASQCYTKYKWRSEEAAALGGGGGVQIVATQVVSDYLTAFDDAQAMMAAQGRPVVVYTYRMAFRRPAAPGGGGAAGGARATAAAPAVATL</sequence>
<dbReference type="OrthoDB" id="566577at2759"/>
<name>A0A2P6V580_9CHLO</name>
<evidence type="ECO:0000256" key="1">
    <source>
        <dbReference type="SAM" id="MobiDB-lite"/>
    </source>
</evidence>